<evidence type="ECO:0000259" key="2">
    <source>
        <dbReference type="Pfam" id="PF09850"/>
    </source>
</evidence>
<dbReference type="NCBIfam" id="TIGR03349">
    <property type="entry name" value="IV_VI_DotU"/>
    <property type="match status" value="1"/>
</dbReference>
<dbReference type="InterPro" id="IPR038522">
    <property type="entry name" value="T4/T6SS_DotU_sf"/>
</dbReference>
<dbReference type="PANTHER" id="PTHR38033">
    <property type="entry name" value="MEMBRANE PROTEIN-RELATED"/>
    <property type="match status" value="1"/>
</dbReference>
<feature type="domain" description="Type IV / VI secretion system DotU" evidence="2">
    <location>
        <begin position="18"/>
        <end position="236"/>
    </location>
</feature>
<dbReference type="Proteomes" id="UP000199470">
    <property type="component" value="Unassembled WGS sequence"/>
</dbReference>
<dbReference type="STRING" id="758825.SAMN02982985_05333"/>
<dbReference type="OrthoDB" id="345640at2"/>
<evidence type="ECO:0000313" key="4">
    <source>
        <dbReference type="Proteomes" id="UP000199470"/>
    </source>
</evidence>
<keyword evidence="1" id="KW-0472">Membrane</keyword>
<keyword evidence="4" id="KW-1185">Reference proteome</keyword>
<reference evidence="3 4" key="1">
    <citation type="submission" date="2016-10" db="EMBL/GenBank/DDBJ databases">
        <authorList>
            <person name="de Groot N.N."/>
        </authorList>
    </citation>
    <scope>NUCLEOTIDE SEQUENCE [LARGE SCALE GENOMIC DNA]</scope>
    <source>
        <strain evidence="3 4">ATCC 43154</strain>
    </source>
</reference>
<keyword evidence="1" id="KW-1133">Transmembrane helix</keyword>
<accession>A0A1I4TS62</accession>
<dbReference type="Pfam" id="PF09850">
    <property type="entry name" value="DotU"/>
    <property type="match status" value="1"/>
</dbReference>
<dbReference type="EMBL" id="FOTW01000033">
    <property type="protein sequence ID" value="SFM79586.1"/>
    <property type="molecule type" value="Genomic_DNA"/>
</dbReference>
<dbReference type="InterPro" id="IPR017732">
    <property type="entry name" value="T4/T6SS_DotU"/>
</dbReference>
<dbReference type="Gene3D" id="1.25.40.590">
    <property type="entry name" value="Type IV / VI secretion system, DotU"/>
    <property type="match status" value="1"/>
</dbReference>
<protein>
    <submittedName>
        <fullName evidence="3">Type VI secretion system protein ImpK</fullName>
    </submittedName>
</protein>
<gene>
    <name evidence="3" type="ORF">SAMN02982985_05333</name>
</gene>
<dbReference type="PANTHER" id="PTHR38033:SF1">
    <property type="entry name" value="DOTU FAMILY TYPE IV_VI SECRETION SYSTEM PROTEIN"/>
    <property type="match status" value="1"/>
</dbReference>
<evidence type="ECO:0000256" key="1">
    <source>
        <dbReference type="SAM" id="Phobius"/>
    </source>
</evidence>
<proteinExistence type="predicted"/>
<keyword evidence="1" id="KW-0812">Transmembrane</keyword>
<name>A0A1I4TS62_9BURK</name>
<dbReference type="AlphaFoldDB" id="A0A1I4TS62"/>
<dbReference type="RefSeq" id="WP_093390722.1">
    <property type="nucleotide sequence ID" value="NZ_FOTW01000033.1"/>
</dbReference>
<sequence length="263" mass="29792">MAADSPMPPSDSLLSEQLLAFHTELVALRRQLSEQLEPGDQGLALAKLSELLRGQLDWQSAQALGQGGRFVHEYELEARYLKVALADEMLIGLTDWPLRDEWVACPLEQQLFGTRSAGERVFDRIERLLREAQPARRDMAQQYLLALSMGFQGRYRGGGRPQEVLQKWRLDLYRFIAGGPPDEAMLPGREEDFHDLGRRLMPQAYAHTASDAPLQRLPSPRRWMIVFVLLALALLLASQWIWHAGTAPLSEHFERSTALRSAP</sequence>
<feature type="transmembrane region" description="Helical" evidence="1">
    <location>
        <begin position="223"/>
        <end position="242"/>
    </location>
</feature>
<organism evidence="3 4">
    <name type="scientific">Rugamonas rubra</name>
    <dbReference type="NCBI Taxonomy" id="758825"/>
    <lineage>
        <taxon>Bacteria</taxon>
        <taxon>Pseudomonadati</taxon>
        <taxon>Pseudomonadota</taxon>
        <taxon>Betaproteobacteria</taxon>
        <taxon>Burkholderiales</taxon>
        <taxon>Oxalobacteraceae</taxon>
        <taxon>Telluria group</taxon>
        <taxon>Rugamonas</taxon>
    </lineage>
</organism>
<evidence type="ECO:0000313" key="3">
    <source>
        <dbReference type="EMBL" id="SFM79586.1"/>
    </source>
</evidence>